<feature type="region of interest" description="Disordered" evidence="1">
    <location>
        <begin position="1"/>
        <end position="60"/>
    </location>
</feature>
<evidence type="ECO:0000256" key="1">
    <source>
        <dbReference type="SAM" id="MobiDB-lite"/>
    </source>
</evidence>
<evidence type="ECO:0008006" key="3">
    <source>
        <dbReference type="Google" id="ProtNLM"/>
    </source>
</evidence>
<protein>
    <recommendedName>
        <fullName evidence="3">Coiled-coil domain-containing protein 86</fullName>
    </recommendedName>
</protein>
<dbReference type="EMBL" id="GFAC01007740">
    <property type="protein sequence ID" value="JAT91448.1"/>
    <property type="molecule type" value="mRNA"/>
</dbReference>
<feature type="non-terminal residue" evidence="2">
    <location>
        <position position="1"/>
    </location>
</feature>
<proteinExistence type="evidence at transcript level"/>
<sequence>EESQSSQEQRKAAWRKRRAEETAEEREKRLKRERVNDATRQAKRNEVRRKQRAEETDVDARAARLKKKRLKSLPTAGLIVQTGD</sequence>
<feature type="compositionally biased region" description="Basic and acidic residues" evidence="1">
    <location>
        <begin position="18"/>
        <end position="37"/>
    </location>
</feature>
<reference evidence="2" key="1">
    <citation type="journal article" date="2017" name="Front. Cell. Infect. Microbiol.">
        <title>The Distinct Transcriptional Response of the Midgut of Amblyomma sculptum and Amblyomma aureolatum Ticks to Rickettsia rickettsii Correlates to Their Differences in Susceptibility to Infection.</title>
        <authorList>
            <person name="Martins L.A."/>
            <person name="Galletti M.F.B.M."/>
            <person name="Ribeiro J.M."/>
            <person name="Fujita A."/>
            <person name="Costa F.B."/>
            <person name="Labruna M.B."/>
            <person name="Daffre S."/>
            <person name="Fogaca A.C."/>
        </authorList>
    </citation>
    <scope>NUCLEOTIDE SEQUENCE</scope>
</reference>
<organism evidence="2">
    <name type="scientific">Amblyomma aureolatum</name>
    <dbReference type="NCBI Taxonomy" id="187763"/>
    <lineage>
        <taxon>Eukaryota</taxon>
        <taxon>Metazoa</taxon>
        <taxon>Ecdysozoa</taxon>
        <taxon>Arthropoda</taxon>
        <taxon>Chelicerata</taxon>
        <taxon>Arachnida</taxon>
        <taxon>Acari</taxon>
        <taxon>Parasitiformes</taxon>
        <taxon>Ixodida</taxon>
        <taxon>Ixodoidea</taxon>
        <taxon>Ixodidae</taxon>
        <taxon>Amblyomminae</taxon>
        <taxon>Amblyomma</taxon>
    </lineage>
</organism>
<feature type="non-terminal residue" evidence="2">
    <location>
        <position position="84"/>
    </location>
</feature>
<name>A0A1E1WWU3_9ACAR</name>
<evidence type="ECO:0000313" key="2">
    <source>
        <dbReference type="EMBL" id="JAT91448.1"/>
    </source>
</evidence>
<accession>A0A1E1WWU3</accession>
<dbReference type="AlphaFoldDB" id="A0A1E1WWU3"/>